<dbReference type="Gene3D" id="2.50.20.40">
    <property type="match status" value="1"/>
</dbReference>
<keyword evidence="2" id="KW-0812">Transmembrane</keyword>
<comment type="similarity">
    <text evidence="1">Belongs to the staphylococcal tandem lipoprotein family.</text>
</comment>
<evidence type="ECO:0000313" key="3">
    <source>
        <dbReference type="EMBL" id="SFZ76349.1"/>
    </source>
</evidence>
<sequence length="258" mass="30276">MNISKKWLLVILVPLAIVLIIVGIYYSWKLKKENEIKDSFAKTLNMYPIKNLEDLYDKEGYRDEEFDKDDKGEWIIQSTMNVEKDGGELVSEGMVIYMNRNTKETQGSYNIEKVYDDKNGRLKQKEIKVPIKLKNNKIIINKEIQDKKLKNKIEHFKFFAQYANFKDLKKYKNGNIEYNPEVPSYSAKYQLSNSDFNVKKIREIYKVPTKKAPKFTMKGTGELSGDSIGDQSIEYTFEEGKKNNIYFTDSIEYQPTKN</sequence>
<evidence type="ECO:0000313" key="4">
    <source>
        <dbReference type="Proteomes" id="UP000182665"/>
    </source>
</evidence>
<evidence type="ECO:0000256" key="1">
    <source>
        <dbReference type="ARBA" id="ARBA00009715"/>
    </source>
</evidence>
<dbReference type="RefSeq" id="WP_046467209.1">
    <property type="nucleotide sequence ID" value="NZ_CP017463.1"/>
</dbReference>
<evidence type="ECO:0000256" key="2">
    <source>
        <dbReference type="SAM" id="Phobius"/>
    </source>
</evidence>
<keyword evidence="3" id="KW-0449">Lipoprotein</keyword>
<dbReference type="Pfam" id="PF04507">
    <property type="entry name" value="DUF576"/>
    <property type="match status" value="1"/>
</dbReference>
<dbReference type="Proteomes" id="UP000182665">
    <property type="component" value="Unassembled WGS sequence"/>
</dbReference>
<keyword evidence="2" id="KW-1133">Transmembrane helix</keyword>
<gene>
    <name evidence="3" type="ORF">SAMN03097721_01430</name>
</gene>
<dbReference type="EMBL" id="FPKT01000003">
    <property type="protein sequence ID" value="SFZ76349.1"/>
    <property type="molecule type" value="Genomic_DNA"/>
</dbReference>
<name>A0ABY1H283_9STAP</name>
<protein>
    <submittedName>
        <fullName evidence="3">Lipoprotein</fullName>
    </submittedName>
</protein>
<keyword evidence="4" id="KW-1185">Reference proteome</keyword>
<organism evidence="3 4">
    <name type="scientific">Staphylococcus pasteuri</name>
    <dbReference type="NCBI Taxonomy" id="45972"/>
    <lineage>
        <taxon>Bacteria</taxon>
        <taxon>Bacillati</taxon>
        <taxon>Bacillota</taxon>
        <taxon>Bacilli</taxon>
        <taxon>Bacillales</taxon>
        <taxon>Staphylococcaceae</taxon>
        <taxon>Staphylococcus</taxon>
    </lineage>
</organism>
<reference evidence="3 4" key="1">
    <citation type="submission" date="2016-11" db="EMBL/GenBank/DDBJ databases">
        <authorList>
            <person name="Varghese N."/>
            <person name="Submissions S."/>
        </authorList>
    </citation>
    <scope>NUCLEOTIDE SEQUENCE [LARGE SCALE GENOMIC DNA]</scope>
    <source>
        <strain evidence="3 4">NFIX07</strain>
    </source>
</reference>
<keyword evidence="2" id="KW-0472">Membrane</keyword>
<proteinExistence type="inferred from homology"/>
<accession>A0ABY1H283</accession>
<feature type="transmembrane region" description="Helical" evidence="2">
    <location>
        <begin position="7"/>
        <end position="28"/>
    </location>
</feature>
<dbReference type="InterPro" id="IPR038641">
    <property type="entry name" value="Csa_sf"/>
</dbReference>
<comment type="caution">
    <text evidence="3">The sequence shown here is derived from an EMBL/GenBank/DDBJ whole genome shotgun (WGS) entry which is preliminary data.</text>
</comment>
<dbReference type="NCBIfam" id="TIGR01742">
    <property type="entry name" value="SA_tandem_lipo"/>
    <property type="match status" value="1"/>
</dbReference>
<dbReference type="InterPro" id="IPR007595">
    <property type="entry name" value="Csa"/>
</dbReference>